<dbReference type="GO" id="GO:0006508">
    <property type="term" value="P:proteolysis"/>
    <property type="evidence" value="ECO:0007669"/>
    <property type="project" value="UniProtKB-KW"/>
</dbReference>
<proteinExistence type="predicted"/>
<dbReference type="Pfam" id="PF07593">
    <property type="entry name" value="UnbV_ASPIC"/>
    <property type="match status" value="1"/>
</dbReference>
<dbReference type="Pfam" id="PF13517">
    <property type="entry name" value="FG-GAP_3"/>
    <property type="match status" value="2"/>
</dbReference>
<dbReference type="GO" id="GO:0008233">
    <property type="term" value="F:peptidase activity"/>
    <property type="evidence" value="ECO:0007669"/>
    <property type="project" value="UniProtKB-KW"/>
</dbReference>
<evidence type="ECO:0000256" key="1">
    <source>
        <dbReference type="ARBA" id="ARBA00022729"/>
    </source>
</evidence>
<evidence type="ECO:0000313" key="5">
    <source>
        <dbReference type="Proteomes" id="UP000186309"/>
    </source>
</evidence>
<dbReference type="KEGG" id="pbor:BSF38_00095"/>
<keyword evidence="4" id="KW-0645">Protease</keyword>
<feature type="domain" description="ASPIC/UnbV" evidence="3">
    <location>
        <begin position="895"/>
        <end position="956"/>
    </location>
</feature>
<dbReference type="RefSeq" id="WP_076342974.1">
    <property type="nucleotide sequence ID" value="NZ_CP019082.1"/>
</dbReference>
<keyword evidence="4" id="KW-0378">Hydrolase</keyword>
<dbReference type="SUPFAM" id="SSF48452">
    <property type="entry name" value="TPR-like"/>
    <property type="match status" value="1"/>
</dbReference>
<dbReference type="PANTHER" id="PTHR16026:SF0">
    <property type="entry name" value="CARTILAGE ACIDIC PROTEIN 1"/>
    <property type="match status" value="1"/>
</dbReference>
<dbReference type="InterPro" id="IPR011990">
    <property type="entry name" value="TPR-like_helical_dom_sf"/>
</dbReference>
<dbReference type="Proteomes" id="UP000186309">
    <property type="component" value="Chromosome"/>
</dbReference>
<dbReference type="EMBL" id="CP019082">
    <property type="protein sequence ID" value="APW58695.1"/>
    <property type="molecule type" value="Genomic_DNA"/>
</dbReference>
<dbReference type="InterPro" id="IPR013517">
    <property type="entry name" value="FG-GAP"/>
</dbReference>
<dbReference type="InterPro" id="IPR028994">
    <property type="entry name" value="Integrin_alpha_N"/>
</dbReference>
<evidence type="ECO:0000256" key="2">
    <source>
        <dbReference type="SAM" id="MobiDB-lite"/>
    </source>
</evidence>
<keyword evidence="5" id="KW-1185">Reference proteome</keyword>
<dbReference type="SUPFAM" id="SSF69318">
    <property type="entry name" value="Integrin alpha N-terminal domain"/>
    <property type="match status" value="1"/>
</dbReference>
<dbReference type="Gene3D" id="2.130.10.130">
    <property type="entry name" value="Integrin alpha, N-terminal"/>
    <property type="match status" value="2"/>
</dbReference>
<sequence length="992" mass="105635">MGKRGVRLVLGGVLLAATSAGAVVGWRAYAAGRVRAEVAQARQEMASGLINLARDRLTKLLDGGWSDDGEAALELAHCEMMRGRRDAAFAAWERVPDQSPVAPQAALERGGVLTQAGRFQQAEEVLSPFVFRPSPQRADIRHALLTVLVQEGRQADARRLIERQWDRTTSDERAERMALLREHIALDFEPVDLEVNFGKILDHDPPGDDGARMRLAKAHLAIRAGKLPQAREWLDVNLRDRPVDPIAWRAMLDWAVAAADPAAARSALAHLPASHFTTTEAAALRAWFAGQSGDEAAERAELERLVASEPNRPASWTRLIELARRQADADASARFQKRKAELDAAQDAYLRLHKKDAMAENLGAFAGLAATLGRGFEAWGFCSLILTDDPNNADARATLSALAEPPALAGSPGVTLADALALKESPTVADSTALKPSAARAVPTFVDDAESAGLGSLVFDNGHSPIWQLPEMSSGGVALIDYDGDGWLDVYALQGGRFPPTPGSSSGDRLMRNKGDGTFEDVTVAAGLAAFPRGYSHAVAVGDYDGDGRPDLFVTRWRGYALYRNKGDGTFEDVTVAAGLGGGDRDWPTSAAFADLDNDGDLDLYVCHYGAWDADHPTLCKDPSNTSYASCDPRTISATPDHLFRNDGGVFVDATAEAGIVDREGRGLGVVAADFDDDGKLDLAVANDGTANYLFHNKGGLRFEEVGHDSGFAASADGGYKAGMGIACGDLDGDGRIDLAVTNFYLESTTFYHNMGGGAFADHTSIVGLAAPSRWRLGFGVSFLDADADGRLDLMSANGHVSDLRPLFPHRMSAQLFVGLGGGKLADVSEQAGEPFQRPLVARGLVVGDLDNDGRPDALIVPQNDPLIYLHNTTADPGGFVVFRLEGTRSNRDSVGARVSVRSGGRVQVAARFGGGSFASAGDPRIHFGLGEQTAVESVEVRWPSGVVDRFGPLDAGAGYLLREGEKTARPLPGFGPLPPRVDATINHETKG</sequence>
<keyword evidence="1" id="KW-0732">Signal</keyword>
<organism evidence="4 5">
    <name type="scientific">Paludisphaera borealis</name>
    <dbReference type="NCBI Taxonomy" id="1387353"/>
    <lineage>
        <taxon>Bacteria</taxon>
        <taxon>Pseudomonadati</taxon>
        <taxon>Planctomycetota</taxon>
        <taxon>Planctomycetia</taxon>
        <taxon>Isosphaerales</taxon>
        <taxon>Isosphaeraceae</taxon>
        <taxon>Paludisphaera</taxon>
    </lineage>
</organism>
<dbReference type="AlphaFoldDB" id="A0A1U7CIC8"/>
<gene>
    <name evidence="4" type="primary">bepA_1</name>
    <name evidence="4" type="ORF">BSF38_00095</name>
</gene>
<name>A0A1U7CIC8_9BACT</name>
<dbReference type="Gene3D" id="1.25.40.10">
    <property type="entry name" value="Tetratricopeptide repeat domain"/>
    <property type="match status" value="2"/>
</dbReference>
<dbReference type="STRING" id="1387353.BSF38_00095"/>
<protein>
    <submittedName>
        <fullName evidence="4">Beta-barrel assembly-enhancing protease</fullName>
        <ecNumber evidence="4">3.4.-.-</ecNumber>
    </submittedName>
</protein>
<dbReference type="OrthoDB" id="5287961at2"/>
<dbReference type="InterPro" id="IPR027039">
    <property type="entry name" value="Crtac1"/>
</dbReference>
<dbReference type="EC" id="3.4.-.-" evidence="4"/>
<evidence type="ECO:0000259" key="3">
    <source>
        <dbReference type="Pfam" id="PF07593"/>
    </source>
</evidence>
<dbReference type="PANTHER" id="PTHR16026">
    <property type="entry name" value="CARTILAGE ACIDIC PROTEIN 1"/>
    <property type="match status" value="1"/>
</dbReference>
<reference evidence="5" key="1">
    <citation type="submission" date="2016-12" db="EMBL/GenBank/DDBJ databases">
        <title>Comparative genomics of four Isosphaeraceae planctomycetes: a common pool of plasmids and glycoside hydrolase genes.</title>
        <authorList>
            <person name="Ivanova A."/>
        </authorList>
    </citation>
    <scope>NUCLEOTIDE SEQUENCE [LARGE SCALE GENOMIC DNA]</scope>
    <source>
        <strain evidence="5">PX4</strain>
    </source>
</reference>
<accession>A0A1U7CIC8</accession>
<evidence type="ECO:0000313" key="4">
    <source>
        <dbReference type="EMBL" id="APW58695.1"/>
    </source>
</evidence>
<feature type="region of interest" description="Disordered" evidence="2">
    <location>
        <begin position="971"/>
        <end position="992"/>
    </location>
</feature>
<dbReference type="InterPro" id="IPR011519">
    <property type="entry name" value="UnbV_ASPIC"/>
</dbReference>